<keyword evidence="4" id="KW-1185">Reference proteome</keyword>
<name>A0A8H6IGK5_9AGAR</name>
<reference evidence="3 4" key="1">
    <citation type="submission" date="2020-07" db="EMBL/GenBank/DDBJ databases">
        <title>Comparative genomics of pyrophilous fungi reveals a link between fire events and developmental genes.</title>
        <authorList>
            <consortium name="DOE Joint Genome Institute"/>
            <person name="Steindorff A.S."/>
            <person name="Carver A."/>
            <person name="Calhoun S."/>
            <person name="Stillman K."/>
            <person name="Liu H."/>
            <person name="Lipzen A."/>
            <person name="Pangilinan J."/>
            <person name="Labutti K."/>
            <person name="Bruns T.D."/>
            <person name="Grigoriev I.V."/>
        </authorList>
    </citation>
    <scope>NUCLEOTIDE SEQUENCE [LARGE SCALE GENOMIC DNA]</scope>
    <source>
        <strain evidence="3 4">CBS 144469</strain>
    </source>
</reference>
<dbReference type="EMBL" id="JACGCI010000003">
    <property type="protein sequence ID" value="KAF6765146.1"/>
    <property type="molecule type" value="Genomic_DNA"/>
</dbReference>
<dbReference type="InterPro" id="IPR000683">
    <property type="entry name" value="Gfo/Idh/MocA-like_OxRdtase_N"/>
</dbReference>
<dbReference type="AlphaFoldDB" id="A0A8H6IGK5"/>
<evidence type="ECO:0000313" key="4">
    <source>
        <dbReference type="Proteomes" id="UP000521943"/>
    </source>
</evidence>
<comment type="caution">
    <text evidence="3">The sequence shown here is derived from an EMBL/GenBank/DDBJ whole genome shotgun (WGS) entry which is preliminary data.</text>
</comment>
<dbReference type="GO" id="GO:0000166">
    <property type="term" value="F:nucleotide binding"/>
    <property type="evidence" value="ECO:0007669"/>
    <property type="project" value="InterPro"/>
</dbReference>
<dbReference type="Gene3D" id="3.40.50.720">
    <property type="entry name" value="NAD(P)-binding Rossmann-like Domain"/>
    <property type="match status" value="1"/>
</dbReference>
<dbReference type="SUPFAM" id="SSF55347">
    <property type="entry name" value="Glyceraldehyde-3-phosphate dehydrogenase-like, C-terminal domain"/>
    <property type="match status" value="1"/>
</dbReference>
<dbReference type="SUPFAM" id="SSF51735">
    <property type="entry name" value="NAD(P)-binding Rossmann-fold domains"/>
    <property type="match status" value="1"/>
</dbReference>
<proteinExistence type="predicted"/>
<dbReference type="InterPro" id="IPR013944">
    <property type="entry name" value="OxRdtase_put_C"/>
</dbReference>
<dbReference type="InterPro" id="IPR036291">
    <property type="entry name" value="NAD(P)-bd_dom_sf"/>
</dbReference>
<dbReference type="Pfam" id="PF01408">
    <property type="entry name" value="GFO_IDH_MocA"/>
    <property type="match status" value="1"/>
</dbReference>
<organism evidence="3 4">
    <name type="scientific">Ephemerocybe angulata</name>
    <dbReference type="NCBI Taxonomy" id="980116"/>
    <lineage>
        <taxon>Eukaryota</taxon>
        <taxon>Fungi</taxon>
        <taxon>Dikarya</taxon>
        <taxon>Basidiomycota</taxon>
        <taxon>Agaricomycotina</taxon>
        <taxon>Agaricomycetes</taxon>
        <taxon>Agaricomycetidae</taxon>
        <taxon>Agaricales</taxon>
        <taxon>Agaricineae</taxon>
        <taxon>Psathyrellaceae</taxon>
        <taxon>Ephemerocybe</taxon>
    </lineage>
</organism>
<dbReference type="PANTHER" id="PTHR43249:SF1">
    <property type="entry name" value="D-GLUCOSIDE 3-DEHYDROGENASE"/>
    <property type="match status" value="1"/>
</dbReference>
<evidence type="ECO:0000313" key="3">
    <source>
        <dbReference type="EMBL" id="KAF6765146.1"/>
    </source>
</evidence>
<dbReference type="Gene3D" id="3.30.360.10">
    <property type="entry name" value="Dihydrodipicolinate Reductase, domain 2"/>
    <property type="match status" value="1"/>
</dbReference>
<protein>
    <submittedName>
        <fullName evidence="3">NAD binding dehydrogenase</fullName>
    </submittedName>
</protein>
<dbReference type="InterPro" id="IPR052515">
    <property type="entry name" value="Gfo/Idh/MocA_Oxidoreductase"/>
</dbReference>
<dbReference type="PANTHER" id="PTHR43249">
    <property type="entry name" value="UDP-N-ACETYL-2-AMINO-2-DEOXY-D-GLUCURONATE OXIDASE"/>
    <property type="match status" value="1"/>
</dbReference>
<gene>
    <name evidence="3" type="ORF">DFP72DRAFT_799361</name>
</gene>
<feature type="domain" description="Gfo/Idh/MocA-like oxidoreductase N-terminal" evidence="1">
    <location>
        <begin position="43"/>
        <end position="184"/>
    </location>
</feature>
<feature type="domain" description="Oxidoreductase putative C-terminal" evidence="2">
    <location>
        <begin position="199"/>
        <end position="340"/>
    </location>
</feature>
<dbReference type="Proteomes" id="UP000521943">
    <property type="component" value="Unassembled WGS sequence"/>
</dbReference>
<evidence type="ECO:0000259" key="2">
    <source>
        <dbReference type="Pfam" id="PF08635"/>
    </source>
</evidence>
<sequence>MTTPEEEARKLGMPLRKRTFSIDPSKIIPMDKTEARLTDSSDFNVLFIGAGNIMFGSPEGPWNHSFRLEHKLGPRLKVVGLVDPNTERARETLAKKCDSFVVSAYKDTRVCKNLDEFLQVMTPKERPHAAIVGSPPMFRGTVQQGRDIEAQLMKHFPGLPLFVEKPVTTGPLEEVKETYEIAKRISDSHTICSVGYMLRYLKAVQMMKKILLDNNLTVMSTIARYACAYEAIAKPEWWDKSKSAGPVIEQGTHFCDLSRYFGGEVDVSTVAAHSLEWDENAGKLSKQTIDESQIPPGNRIPRVTSATWKYESGAVGSFVHLVALQGHSYSCELEVYADGYQLKLVDPYVAPVLYVRQPGEDTETRMTFADDDPFFSEISHFIDTIENVQDEDNQPQILSSFDDAARTYELTWAIRHAAERSRAETLARQNAKKD</sequence>
<dbReference type="Pfam" id="PF08635">
    <property type="entry name" value="ox_reductase_C"/>
    <property type="match status" value="1"/>
</dbReference>
<evidence type="ECO:0000259" key="1">
    <source>
        <dbReference type="Pfam" id="PF01408"/>
    </source>
</evidence>
<accession>A0A8H6IGK5</accession>
<dbReference type="OrthoDB" id="10250282at2759"/>